<comment type="similarity">
    <text evidence="1">Belongs to the HIBADH-related family.</text>
</comment>
<evidence type="ECO:0000256" key="4">
    <source>
        <dbReference type="PIRSR" id="PIRSR000103-1"/>
    </source>
</evidence>
<dbReference type="Gene3D" id="3.40.50.720">
    <property type="entry name" value="NAD(P)-binding Rossmann-like Domain"/>
    <property type="match status" value="1"/>
</dbReference>
<dbReference type="Gene3D" id="1.10.1040.10">
    <property type="entry name" value="N-(1-d-carboxylethyl)-l-norvaline Dehydrogenase, domain 2"/>
    <property type="match status" value="1"/>
</dbReference>
<dbReference type="PIRSF" id="PIRSF000103">
    <property type="entry name" value="HIBADH"/>
    <property type="match status" value="1"/>
</dbReference>
<dbReference type="AlphaFoldDB" id="A0A1H0QGE1"/>
<organism evidence="7 8">
    <name type="scientific">Pedococcus dokdonensis</name>
    <dbReference type="NCBI Taxonomy" id="443156"/>
    <lineage>
        <taxon>Bacteria</taxon>
        <taxon>Bacillati</taxon>
        <taxon>Actinomycetota</taxon>
        <taxon>Actinomycetes</taxon>
        <taxon>Micrococcales</taxon>
        <taxon>Intrasporangiaceae</taxon>
        <taxon>Pedococcus</taxon>
    </lineage>
</organism>
<dbReference type="PROSITE" id="PS00895">
    <property type="entry name" value="3_HYDROXYISOBUT_DH"/>
    <property type="match status" value="1"/>
</dbReference>
<dbReference type="GO" id="GO:0016491">
    <property type="term" value="F:oxidoreductase activity"/>
    <property type="evidence" value="ECO:0007669"/>
    <property type="project" value="UniProtKB-KW"/>
</dbReference>
<dbReference type="PANTHER" id="PTHR43060">
    <property type="entry name" value="3-HYDROXYISOBUTYRATE DEHYDROGENASE-LIKE 1, MITOCHONDRIAL-RELATED"/>
    <property type="match status" value="1"/>
</dbReference>
<dbReference type="InterPro" id="IPR036291">
    <property type="entry name" value="NAD(P)-bd_dom_sf"/>
</dbReference>
<dbReference type="GO" id="GO:0051287">
    <property type="term" value="F:NAD binding"/>
    <property type="evidence" value="ECO:0007669"/>
    <property type="project" value="InterPro"/>
</dbReference>
<sequence length="303" mass="31178">MTLGFVGLGIMGLPMATHLLAAGQELVVWNRSRPAVDHLAGLGAHEATDLTELFERSDVVLMMLAGEHGVDATLPRGTDAFAELVAGRTLVHLGTTSPAFSVRLGEEVAGAGGWYAEAPVSGSRPVAEAGQLVVMLAGEPDVRARVAPLLAPLGRVVVETGPVGSGLLTKLAVNLFLITQVTGLVEAFHFAAAHDLDLDVLRRVVDEGPMASTVSRAKLAKLVAGDWAVQAGAADVLMNAELVVSAAHAAGVATPLAEAARDLFAETVDGGWGGLDMAAVLAAVRGRSTRQGGQEPWPRAVTS</sequence>
<evidence type="ECO:0000259" key="6">
    <source>
        <dbReference type="Pfam" id="PF14833"/>
    </source>
</evidence>
<evidence type="ECO:0000259" key="5">
    <source>
        <dbReference type="Pfam" id="PF03446"/>
    </source>
</evidence>
<name>A0A1H0QGE1_9MICO</name>
<accession>A0A1H0QGE1</accession>
<dbReference type="PANTHER" id="PTHR43060:SF15">
    <property type="entry name" value="3-HYDROXYISOBUTYRATE DEHYDROGENASE-LIKE 1, MITOCHONDRIAL-RELATED"/>
    <property type="match status" value="1"/>
</dbReference>
<dbReference type="EMBL" id="LT629711">
    <property type="protein sequence ID" value="SDP16397.1"/>
    <property type="molecule type" value="Genomic_DNA"/>
</dbReference>
<keyword evidence="3" id="KW-0520">NAD</keyword>
<reference evidence="8" key="1">
    <citation type="submission" date="2016-10" db="EMBL/GenBank/DDBJ databases">
        <authorList>
            <person name="Varghese N."/>
            <person name="Submissions S."/>
        </authorList>
    </citation>
    <scope>NUCLEOTIDE SEQUENCE [LARGE SCALE GENOMIC DNA]</scope>
    <source>
        <strain evidence="8">DSM 22329</strain>
    </source>
</reference>
<dbReference type="Proteomes" id="UP000199077">
    <property type="component" value="Chromosome I"/>
</dbReference>
<dbReference type="GO" id="GO:0016054">
    <property type="term" value="P:organic acid catabolic process"/>
    <property type="evidence" value="ECO:0007669"/>
    <property type="project" value="UniProtKB-ARBA"/>
</dbReference>
<feature type="domain" description="3-hydroxyisobutyrate dehydrogenase-like NAD-binding" evidence="6">
    <location>
        <begin position="164"/>
        <end position="282"/>
    </location>
</feature>
<evidence type="ECO:0000256" key="1">
    <source>
        <dbReference type="ARBA" id="ARBA00009080"/>
    </source>
</evidence>
<keyword evidence="2" id="KW-0560">Oxidoreductase</keyword>
<protein>
    <submittedName>
        <fullName evidence="7">3-hydroxyisobutyrate dehydrogenase</fullName>
    </submittedName>
</protein>
<evidence type="ECO:0000313" key="8">
    <source>
        <dbReference type="Proteomes" id="UP000199077"/>
    </source>
</evidence>
<dbReference type="GO" id="GO:0050661">
    <property type="term" value="F:NADP binding"/>
    <property type="evidence" value="ECO:0007669"/>
    <property type="project" value="InterPro"/>
</dbReference>
<dbReference type="InterPro" id="IPR029154">
    <property type="entry name" value="HIBADH-like_NADP-bd"/>
</dbReference>
<evidence type="ECO:0000313" key="7">
    <source>
        <dbReference type="EMBL" id="SDP16397.1"/>
    </source>
</evidence>
<evidence type="ECO:0000256" key="3">
    <source>
        <dbReference type="ARBA" id="ARBA00023027"/>
    </source>
</evidence>
<feature type="domain" description="6-phosphogluconate dehydrogenase NADP-binding" evidence="5">
    <location>
        <begin position="3"/>
        <end position="159"/>
    </location>
</feature>
<evidence type="ECO:0000256" key="2">
    <source>
        <dbReference type="ARBA" id="ARBA00023002"/>
    </source>
</evidence>
<dbReference type="SUPFAM" id="SSF51735">
    <property type="entry name" value="NAD(P)-binding Rossmann-fold domains"/>
    <property type="match status" value="1"/>
</dbReference>
<dbReference type="InterPro" id="IPR006115">
    <property type="entry name" value="6PGDH_NADP-bd"/>
</dbReference>
<dbReference type="InterPro" id="IPR015815">
    <property type="entry name" value="HIBADH-related"/>
</dbReference>
<feature type="active site" evidence="4">
    <location>
        <position position="170"/>
    </location>
</feature>
<keyword evidence="8" id="KW-1185">Reference proteome</keyword>
<dbReference type="RefSeq" id="WP_091783810.1">
    <property type="nucleotide sequence ID" value="NZ_LT629711.1"/>
</dbReference>
<dbReference type="OrthoDB" id="3185659at2"/>
<proteinExistence type="inferred from homology"/>
<dbReference type="InterPro" id="IPR008927">
    <property type="entry name" value="6-PGluconate_DH-like_C_sf"/>
</dbReference>
<dbReference type="Pfam" id="PF14833">
    <property type="entry name" value="NAD_binding_11"/>
    <property type="match status" value="1"/>
</dbReference>
<dbReference type="InterPro" id="IPR002204">
    <property type="entry name" value="3-OH-isobutyrate_DH-rel_CS"/>
</dbReference>
<dbReference type="Pfam" id="PF03446">
    <property type="entry name" value="NAD_binding_2"/>
    <property type="match status" value="1"/>
</dbReference>
<dbReference type="SUPFAM" id="SSF48179">
    <property type="entry name" value="6-phosphogluconate dehydrogenase C-terminal domain-like"/>
    <property type="match status" value="1"/>
</dbReference>
<dbReference type="STRING" id="443156.SAMN04489867_1598"/>
<dbReference type="InterPro" id="IPR013328">
    <property type="entry name" value="6PGD_dom2"/>
</dbReference>
<gene>
    <name evidence="7" type="ORF">SAMN04489867_1598</name>
</gene>